<keyword evidence="1" id="KW-1133">Transmembrane helix</keyword>
<keyword evidence="1" id="KW-0812">Transmembrane</keyword>
<evidence type="ECO:0000313" key="2">
    <source>
        <dbReference type="EMBL" id="SNY99976.1"/>
    </source>
</evidence>
<dbReference type="Proteomes" id="UP000219048">
    <property type="component" value="Unassembled WGS sequence"/>
</dbReference>
<evidence type="ECO:0000313" key="3">
    <source>
        <dbReference type="Proteomes" id="UP000219048"/>
    </source>
</evidence>
<dbReference type="EMBL" id="OBEH01000002">
    <property type="protein sequence ID" value="SNY99976.1"/>
    <property type="molecule type" value="Genomic_DNA"/>
</dbReference>
<proteinExistence type="predicted"/>
<sequence>MYSEHQLVKKCLLRIEETLEWGPSDAWHNDVFIELSERIQQQTKVLLSPVTLKRVWGRIHYQSAPSITTLNTLAQFAGFENWRDFKGKTSIKKTSRVSKMIGANLGVIMLSASVMTVIFISFFSLKGPMDDSDQIDVSKIVFESRPIAKGLPNSVIFNLDLAYIKSDSIHIQQYWDPTKTIDLNPDQTQATGQYYFPGYFRAKLLVDGNVIKQHDLFIKTEGWLGTLDYRPIPKYVESGAIYDGKLSFPSNIVTEIADVEEPFSSTFHMVKDFDPIPGDNFVLQSTIQNTYRDKWAVCQKAYIIILGTKGAMVVSFSIPGCASDLYVMLNDTYLNGKETDLSGLGVDLTQAKDIKLYVKNKQLNVFVEGEQLFSGSYNESIGRIAGIRYRFLGAGEVSQSTLSDLKGETVIDFLEENTSIE</sequence>
<keyword evidence="3" id="KW-1185">Reference proteome</keyword>
<accession>A0A285MVZ3</accession>
<dbReference type="OrthoDB" id="639802at2"/>
<organism evidence="2 3">
    <name type="scientific">Flagellimonas pacifica</name>
    <dbReference type="NCBI Taxonomy" id="1247520"/>
    <lineage>
        <taxon>Bacteria</taxon>
        <taxon>Pseudomonadati</taxon>
        <taxon>Bacteroidota</taxon>
        <taxon>Flavobacteriia</taxon>
        <taxon>Flavobacteriales</taxon>
        <taxon>Flavobacteriaceae</taxon>
        <taxon>Flagellimonas</taxon>
    </lineage>
</organism>
<dbReference type="RefSeq" id="WP_097045427.1">
    <property type="nucleotide sequence ID" value="NZ_OBEH01000002.1"/>
</dbReference>
<keyword evidence="1" id="KW-0472">Membrane</keyword>
<name>A0A285MVZ3_9FLAO</name>
<feature type="transmembrane region" description="Helical" evidence="1">
    <location>
        <begin position="101"/>
        <end position="125"/>
    </location>
</feature>
<protein>
    <submittedName>
        <fullName evidence="2">Uncharacterized protein</fullName>
    </submittedName>
</protein>
<evidence type="ECO:0000256" key="1">
    <source>
        <dbReference type="SAM" id="Phobius"/>
    </source>
</evidence>
<reference evidence="3" key="1">
    <citation type="submission" date="2017-09" db="EMBL/GenBank/DDBJ databases">
        <authorList>
            <person name="Varghese N."/>
            <person name="Submissions S."/>
        </authorList>
    </citation>
    <scope>NUCLEOTIDE SEQUENCE [LARGE SCALE GENOMIC DNA]</scope>
    <source>
        <strain evidence="3">DSM 25885</strain>
    </source>
</reference>
<gene>
    <name evidence="2" type="ORF">SAMN06265377_1793</name>
</gene>
<dbReference type="AlphaFoldDB" id="A0A285MVZ3"/>